<reference evidence="2" key="1">
    <citation type="submission" date="2018-05" db="EMBL/GenBank/DDBJ databases">
        <authorList>
            <person name="Lanie J.A."/>
            <person name="Ng W.-L."/>
            <person name="Kazmierczak K.M."/>
            <person name="Andrzejewski T.M."/>
            <person name="Davidsen T.M."/>
            <person name="Wayne K.J."/>
            <person name="Tettelin H."/>
            <person name="Glass J.I."/>
            <person name="Rusch D."/>
            <person name="Podicherti R."/>
            <person name="Tsui H.-C.T."/>
            <person name="Winkler M.E."/>
        </authorList>
    </citation>
    <scope>NUCLEOTIDE SEQUENCE</scope>
</reference>
<sequence>VGVRLDAPIVMVTGLVAGLILVTYSPPTVLLLAATAPWIRGADSPDRGQLMAIVRTRALVVQAIGLGEALAAALLGANAVFYHHWGGWIGAMLSGFMMWLVLALVLISIYWLPLLCLDSSTPVRQILQQGVMLVFGRPLTALMLLATVICVAAMGILSGVGWLCGVVSLIAVQSYRVLAGLLPHLDALPTRTRTWREILRPWE</sequence>
<gene>
    <name evidence="2" type="ORF">METZ01_LOCUS217118</name>
</gene>
<feature type="transmembrane region" description="Helical" evidence="1">
    <location>
        <begin position="59"/>
        <end position="82"/>
    </location>
</feature>
<feature type="transmembrane region" description="Helical" evidence="1">
    <location>
        <begin position="88"/>
        <end position="112"/>
    </location>
</feature>
<accession>A0A382FPI3</accession>
<evidence type="ECO:0000313" key="2">
    <source>
        <dbReference type="EMBL" id="SVB64264.1"/>
    </source>
</evidence>
<feature type="non-terminal residue" evidence="2">
    <location>
        <position position="1"/>
    </location>
</feature>
<feature type="transmembrane region" description="Helical" evidence="1">
    <location>
        <begin position="12"/>
        <end position="39"/>
    </location>
</feature>
<dbReference type="EMBL" id="UINC01050830">
    <property type="protein sequence ID" value="SVB64264.1"/>
    <property type="molecule type" value="Genomic_DNA"/>
</dbReference>
<name>A0A382FPI3_9ZZZZ</name>
<keyword evidence="1" id="KW-0472">Membrane</keyword>
<keyword evidence="1" id="KW-1133">Transmembrane helix</keyword>
<protein>
    <submittedName>
        <fullName evidence="2">Uncharacterized protein</fullName>
    </submittedName>
</protein>
<feature type="transmembrane region" description="Helical" evidence="1">
    <location>
        <begin position="133"/>
        <end position="154"/>
    </location>
</feature>
<evidence type="ECO:0000256" key="1">
    <source>
        <dbReference type="SAM" id="Phobius"/>
    </source>
</evidence>
<dbReference type="AlphaFoldDB" id="A0A382FPI3"/>
<proteinExistence type="predicted"/>
<organism evidence="2">
    <name type="scientific">marine metagenome</name>
    <dbReference type="NCBI Taxonomy" id="408172"/>
    <lineage>
        <taxon>unclassified sequences</taxon>
        <taxon>metagenomes</taxon>
        <taxon>ecological metagenomes</taxon>
    </lineage>
</organism>
<keyword evidence="1" id="KW-0812">Transmembrane</keyword>